<dbReference type="AlphaFoldDB" id="A0A4P9VH81"/>
<comment type="caution">
    <text evidence="1">The sequence shown here is derived from an EMBL/GenBank/DDBJ whole genome shotgun (WGS) entry which is preliminary data.</text>
</comment>
<evidence type="ECO:0000313" key="1">
    <source>
        <dbReference type="EMBL" id="RDH41570.1"/>
    </source>
</evidence>
<protein>
    <submittedName>
        <fullName evidence="1">Oxidoreductase</fullName>
    </submittedName>
</protein>
<reference evidence="1 2" key="1">
    <citation type="submission" date="2017-04" db="EMBL/GenBank/DDBJ databases">
        <title>Draft genome sequence of Zooshikella ganghwensis VG4 isolated from Red Sea sediments.</title>
        <authorList>
            <person name="Rehman Z."/>
            <person name="Alam I."/>
            <person name="Kamau A."/>
            <person name="Bajic V."/>
            <person name="Leiknes T."/>
        </authorList>
    </citation>
    <scope>NUCLEOTIDE SEQUENCE [LARGE SCALE GENOMIC DNA]</scope>
    <source>
        <strain evidence="1 2">VG4</strain>
    </source>
</reference>
<keyword evidence="2" id="KW-1185">Reference proteome</keyword>
<dbReference type="Proteomes" id="UP000257039">
    <property type="component" value="Unassembled WGS sequence"/>
</dbReference>
<dbReference type="EMBL" id="NDXW01000007">
    <property type="protein sequence ID" value="RDH41570.1"/>
    <property type="molecule type" value="Genomic_DNA"/>
</dbReference>
<name>A0A4P9VH81_9GAMM</name>
<dbReference type="RefSeq" id="WP_094789770.1">
    <property type="nucleotide sequence ID" value="NZ_NDXW01000007.1"/>
</dbReference>
<organism evidence="1 2">
    <name type="scientific">Zooshikella ganghwensis</name>
    <dbReference type="NCBI Taxonomy" id="202772"/>
    <lineage>
        <taxon>Bacteria</taxon>
        <taxon>Pseudomonadati</taxon>
        <taxon>Pseudomonadota</taxon>
        <taxon>Gammaproteobacteria</taxon>
        <taxon>Oceanospirillales</taxon>
        <taxon>Zooshikellaceae</taxon>
        <taxon>Zooshikella</taxon>
    </lineage>
</organism>
<dbReference type="SUPFAM" id="SSF52980">
    <property type="entry name" value="Restriction endonuclease-like"/>
    <property type="match status" value="1"/>
</dbReference>
<proteinExistence type="predicted"/>
<sequence>MAINLASDTINKIYQHYKNTSDNGFRGHLGASIIGKPCERAIWYDFRWCTPSDLEGRLYRLFQTGHLAEDRFTADLKAIGVKISTVNPRTGKQYQINACDGFFGGSLDGIGLGFPENPNQKHVVEMKTHSDKSFKELKKKGVKKAKPQHYTQMQVYMSASKIKHAFYIAVNKDNEELYGEFIDFDEDHANEQYEKAARIIASDRPLARINDEPSWFECKLCNHQAICQGEKAPAVNCRTCLHISAEEGGNWVCKRYNVTLTEQQQLWGCRSHLYIPDLLLNFAEALDAGEYWIEYKLKDSGEVFITGEDPGQFKSTEIRAVEDKSLLINKEVNMLRDAFSAELKEA</sequence>
<dbReference type="InterPro" id="IPR011335">
    <property type="entry name" value="Restrct_endonuc-II-like"/>
</dbReference>
<gene>
    <name evidence="1" type="ORF">B9G39_27875</name>
</gene>
<evidence type="ECO:0000313" key="2">
    <source>
        <dbReference type="Proteomes" id="UP000257039"/>
    </source>
</evidence>
<accession>A0A4P9VH81</accession>
<dbReference type="InterPro" id="IPR011604">
    <property type="entry name" value="PDDEXK-like_dom_sf"/>
</dbReference>
<dbReference type="Gene3D" id="3.90.320.10">
    <property type="match status" value="1"/>
</dbReference>